<dbReference type="KEGG" id="mis:MICPUN_73292"/>
<name>C1FJT1_MICCC</name>
<keyword evidence="3" id="KW-0575">Peroxidase</keyword>
<comment type="catalytic activity">
    <reaction evidence="11">
        <text>a hydroperoxide + [thioredoxin]-dithiol = an alcohol + [thioredoxin]-disulfide + H2O</text>
        <dbReference type="Rhea" id="RHEA:62620"/>
        <dbReference type="Rhea" id="RHEA-COMP:10698"/>
        <dbReference type="Rhea" id="RHEA-COMP:10700"/>
        <dbReference type="ChEBI" id="CHEBI:15377"/>
        <dbReference type="ChEBI" id="CHEBI:29950"/>
        <dbReference type="ChEBI" id="CHEBI:30879"/>
        <dbReference type="ChEBI" id="CHEBI:35924"/>
        <dbReference type="ChEBI" id="CHEBI:50058"/>
        <dbReference type="EC" id="1.11.1.24"/>
    </reaction>
</comment>
<keyword evidence="5" id="KW-0560">Oxidoreductase</keyword>
<dbReference type="EMBL" id="CP001577">
    <property type="protein sequence ID" value="ACO70400.1"/>
    <property type="molecule type" value="Genomic_DNA"/>
</dbReference>
<gene>
    <name evidence="13" type="ORF">MICPUN_73292</name>
</gene>
<organism evidence="13 14">
    <name type="scientific">Micromonas commoda (strain RCC299 / NOUM17 / CCMP2709)</name>
    <name type="common">Picoplanktonic green alga</name>
    <dbReference type="NCBI Taxonomy" id="296587"/>
    <lineage>
        <taxon>Eukaryota</taxon>
        <taxon>Viridiplantae</taxon>
        <taxon>Chlorophyta</taxon>
        <taxon>Mamiellophyceae</taxon>
        <taxon>Mamiellales</taxon>
        <taxon>Mamiellaceae</taxon>
        <taxon>Micromonas</taxon>
    </lineage>
</organism>
<feature type="non-terminal residue" evidence="13">
    <location>
        <position position="133"/>
    </location>
</feature>
<evidence type="ECO:0000256" key="6">
    <source>
        <dbReference type="ARBA" id="ARBA00023157"/>
    </source>
</evidence>
<keyword evidence="14" id="KW-1185">Reference proteome</keyword>
<dbReference type="OrthoDB" id="338622at2759"/>
<sequence length="133" mass="14273">LDVGAAAPVFTLPATGGGTVALADVVKANKYTVLYFYNQDFSSGCSIEAERFNQALGDFKAKGAEVVGVSMDPMDKHEEFCSAKDLKFKLLSDNDGKVSEAYGADLKIPILGKFSDRQTFLIDSSGVVKGHWL</sequence>
<dbReference type="RefSeq" id="XP_002509142.1">
    <property type="nucleotide sequence ID" value="XM_002509096.1"/>
</dbReference>
<keyword evidence="4" id="KW-0049">Antioxidant</keyword>
<accession>C1FJT1</accession>
<evidence type="ECO:0000256" key="10">
    <source>
        <dbReference type="ARBA" id="ARBA00042163"/>
    </source>
</evidence>
<dbReference type="Proteomes" id="UP000002009">
    <property type="component" value="Chromosome 12"/>
</dbReference>
<comment type="similarity">
    <text evidence="9">Belongs to the peroxiredoxin family. BCP/PrxQ subfamily.</text>
</comment>
<evidence type="ECO:0000259" key="12">
    <source>
        <dbReference type="PROSITE" id="PS51352"/>
    </source>
</evidence>
<evidence type="ECO:0000256" key="7">
    <source>
        <dbReference type="ARBA" id="ARBA00023284"/>
    </source>
</evidence>
<dbReference type="InterPro" id="IPR013766">
    <property type="entry name" value="Thioredoxin_domain"/>
</dbReference>
<evidence type="ECO:0000313" key="14">
    <source>
        <dbReference type="Proteomes" id="UP000002009"/>
    </source>
</evidence>
<dbReference type="EC" id="1.11.1.24" evidence="2"/>
<dbReference type="GeneID" id="8248281"/>
<dbReference type="GO" id="GO:0045454">
    <property type="term" value="P:cell redox homeostasis"/>
    <property type="evidence" value="ECO:0007669"/>
    <property type="project" value="TreeGrafter"/>
</dbReference>
<evidence type="ECO:0000256" key="5">
    <source>
        <dbReference type="ARBA" id="ARBA00023002"/>
    </source>
</evidence>
<dbReference type="PANTHER" id="PTHR42801">
    <property type="entry name" value="THIOREDOXIN-DEPENDENT PEROXIDE REDUCTASE"/>
    <property type="match status" value="1"/>
</dbReference>
<dbReference type="InterPro" id="IPR050924">
    <property type="entry name" value="Peroxiredoxin_BCP/PrxQ"/>
</dbReference>
<dbReference type="Gene3D" id="3.40.30.10">
    <property type="entry name" value="Glutaredoxin"/>
    <property type="match status" value="1"/>
</dbReference>
<evidence type="ECO:0000256" key="11">
    <source>
        <dbReference type="ARBA" id="ARBA00049091"/>
    </source>
</evidence>
<dbReference type="CDD" id="cd03017">
    <property type="entry name" value="PRX_BCP"/>
    <property type="match status" value="1"/>
</dbReference>
<feature type="non-terminal residue" evidence="13">
    <location>
        <position position="1"/>
    </location>
</feature>
<comment type="subcellular location">
    <subcellularLocation>
        <location evidence="1">Plastid</location>
        <location evidence="1">Chloroplast thylakoid lumen</location>
    </subcellularLocation>
</comment>
<evidence type="ECO:0000256" key="2">
    <source>
        <dbReference type="ARBA" id="ARBA00013017"/>
    </source>
</evidence>
<dbReference type="GO" id="GO:0009543">
    <property type="term" value="C:chloroplast thylakoid lumen"/>
    <property type="evidence" value="ECO:0007669"/>
    <property type="project" value="UniProtKB-SubCell"/>
</dbReference>
<dbReference type="STRING" id="296587.C1FJT1"/>
<evidence type="ECO:0000256" key="8">
    <source>
        <dbReference type="ARBA" id="ARBA00032824"/>
    </source>
</evidence>
<dbReference type="InParanoid" id="C1FJT1"/>
<dbReference type="InterPro" id="IPR036249">
    <property type="entry name" value="Thioredoxin-like_sf"/>
</dbReference>
<dbReference type="InterPro" id="IPR000866">
    <property type="entry name" value="AhpC/TSA"/>
</dbReference>
<protein>
    <recommendedName>
        <fullName evidence="2">thioredoxin-dependent peroxiredoxin</fullName>
        <ecNumber evidence="2">1.11.1.24</ecNumber>
    </recommendedName>
    <alternativeName>
        <fullName evidence="8">Thioredoxin peroxidase</fullName>
    </alternativeName>
    <alternativeName>
        <fullName evidence="10">Thioredoxin-dependent peroxiredoxin Q</fullName>
    </alternativeName>
</protein>
<dbReference type="GO" id="GO:0034599">
    <property type="term" value="P:cellular response to oxidative stress"/>
    <property type="evidence" value="ECO:0007669"/>
    <property type="project" value="TreeGrafter"/>
</dbReference>
<reference evidence="13 14" key="1">
    <citation type="journal article" date="2009" name="Science">
        <title>Green evolution and dynamic adaptations revealed by genomes of the marine picoeukaryotes Micromonas.</title>
        <authorList>
            <person name="Worden A.Z."/>
            <person name="Lee J.H."/>
            <person name="Mock T."/>
            <person name="Rouze P."/>
            <person name="Simmons M.P."/>
            <person name="Aerts A.L."/>
            <person name="Allen A.E."/>
            <person name="Cuvelier M.L."/>
            <person name="Derelle E."/>
            <person name="Everett M.V."/>
            <person name="Foulon E."/>
            <person name="Grimwood J."/>
            <person name="Gundlach H."/>
            <person name="Henrissat B."/>
            <person name="Napoli C."/>
            <person name="McDonald S.M."/>
            <person name="Parker M.S."/>
            <person name="Rombauts S."/>
            <person name="Salamov A."/>
            <person name="Von Dassow P."/>
            <person name="Badger J.H."/>
            <person name="Coutinho P.M."/>
            <person name="Demir E."/>
            <person name="Dubchak I."/>
            <person name="Gentemann C."/>
            <person name="Eikrem W."/>
            <person name="Gready J.E."/>
            <person name="John U."/>
            <person name="Lanier W."/>
            <person name="Lindquist E.A."/>
            <person name="Lucas S."/>
            <person name="Mayer K.F."/>
            <person name="Moreau H."/>
            <person name="Not F."/>
            <person name="Otillar R."/>
            <person name="Panaud O."/>
            <person name="Pangilinan J."/>
            <person name="Paulsen I."/>
            <person name="Piegu B."/>
            <person name="Poliakov A."/>
            <person name="Robbens S."/>
            <person name="Schmutz J."/>
            <person name="Toulza E."/>
            <person name="Wyss T."/>
            <person name="Zelensky A."/>
            <person name="Zhou K."/>
            <person name="Armbrust E.V."/>
            <person name="Bhattacharya D."/>
            <person name="Goodenough U.W."/>
            <person name="Van de Peer Y."/>
            <person name="Grigoriev I.V."/>
        </authorList>
    </citation>
    <scope>NUCLEOTIDE SEQUENCE [LARGE SCALE GENOMIC DNA]</scope>
    <source>
        <strain evidence="14">RCC299 / NOUM17</strain>
    </source>
</reference>
<evidence type="ECO:0000313" key="13">
    <source>
        <dbReference type="EMBL" id="ACO70400.1"/>
    </source>
</evidence>
<dbReference type="FunCoup" id="C1FJT1">
    <property type="interactions" value="573"/>
</dbReference>
<dbReference type="AlphaFoldDB" id="C1FJT1"/>
<dbReference type="Pfam" id="PF00578">
    <property type="entry name" value="AhpC-TSA"/>
    <property type="match status" value="1"/>
</dbReference>
<keyword evidence="6" id="KW-1015">Disulfide bond</keyword>
<dbReference type="eggNOG" id="KOG0855">
    <property type="taxonomic scope" value="Eukaryota"/>
</dbReference>
<keyword evidence="7" id="KW-0676">Redox-active center</keyword>
<evidence type="ECO:0000256" key="9">
    <source>
        <dbReference type="ARBA" id="ARBA00038489"/>
    </source>
</evidence>
<evidence type="ECO:0000256" key="4">
    <source>
        <dbReference type="ARBA" id="ARBA00022862"/>
    </source>
</evidence>
<dbReference type="PANTHER" id="PTHR42801:SF4">
    <property type="entry name" value="AHPC_TSA FAMILY PROTEIN"/>
    <property type="match status" value="1"/>
</dbReference>
<dbReference type="SUPFAM" id="SSF52833">
    <property type="entry name" value="Thioredoxin-like"/>
    <property type="match status" value="1"/>
</dbReference>
<evidence type="ECO:0000256" key="3">
    <source>
        <dbReference type="ARBA" id="ARBA00022559"/>
    </source>
</evidence>
<feature type="domain" description="Thioredoxin" evidence="12">
    <location>
        <begin position="1"/>
        <end position="133"/>
    </location>
</feature>
<evidence type="ECO:0000256" key="1">
    <source>
        <dbReference type="ARBA" id="ARBA00004456"/>
    </source>
</evidence>
<dbReference type="OMA" id="YTGGCNI"/>
<dbReference type="PROSITE" id="PS51352">
    <property type="entry name" value="THIOREDOXIN_2"/>
    <property type="match status" value="1"/>
</dbReference>
<dbReference type="GO" id="GO:0008379">
    <property type="term" value="F:thioredoxin peroxidase activity"/>
    <property type="evidence" value="ECO:0007669"/>
    <property type="project" value="TreeGrafter"/>
</dbReference>
<proteinExistence type="inferred from homology"/>